<accession>A0A498HLL0</accession>
<name>A0A498HLL0_MALDO</name>
<evidence type="ECO:0000256" key="1">
    <source>
        <dbReference type="SAM" id="MobiDB-lite"/>
    </source>
</evidence>
<feature type="compositionally biased region" description="Low complexity" evidence="1">
    <location>
        <begin position="93"/>
        <end position="108"/>
    </location>
</feature>
<protein>
    <submittedName>
        <fullName evidence="3">Uncharacterized protein</fullName>
    </submittedName>
</protein>
<proteinExistence type="predicted"/>
<dbReference type="PANTHER" id="PTHR36313">
    <property type="entry name" value="ROOT MERISTEM GROWTH FACTOR 2"/>
    <property type="match status" value="1"/>
</dbReference>
<dbReference type="GO" id="GO:0010628">
    <property type="term" value="P:positive regulation of gene expression"/>
    <property type="evidence" value="ECO:0007669"/>
    <property type="project" value="TreeGrafter"/>
</dbReference>
<dbReference type="EMBL" id="RDQH01000342">
    <property type="protein sequence ID" value="RXH70061.1"/>
    <property type="molecule type" value="Genomic_DNA"/>
</dbReference>
<gene>
    <name evidence="3" type="ORF">DVH24_007317</name>
</gene>
<reference evidence="3 4" key="1">
    <citation type="submission" date="2018-10" db="EMBL/GenBank/DDBJ databases">
        <title>A high-quality apple genome assembly.</title>
        <authorList>
            <person name="Hu J."/>
        </authorList>
    </citation>
    <scope>NUCLEOTIDE SEQUENCE [LARGE SCALE GENOMIC DNA]</scope>
    <source>
        <strain evidence="4">cv. HFTH1</strain>
        <tissue evidence="3">Young leaf</tissue>
    </source>
</reference>
<dbReference type="Proteomes" id="UP000290289">
    <property type="component" value="Chromosome 16"/>
</dbReference>
<sequence length="155" mass="17026">MKFSYRLVFVLVSAASILNISANSRHQLGENAVVTKVVSTTKVQRQDIDHHEVVSPPTATKKDERIGGRKMAAARLEKDVKVAVDGPIRGTRSSKTLSSSSDLEGKSSCGNVECRESTTASRFSEKSVDHDQEYAGFVAFSQDYHSPRHHPPKNN</sequence>
<feature type="chain" id="PRO_5019805094" evidence="2">
    <location>
        <begin position="23"/>
        <end position="155"/>
    </location>
</feature>
<dbReference type="GO" id="GO:0008284">
    <property type="term" value="P:positive regulation of cell population proliferation"/>
    <property type="evidence" value="ECO:0007669"/>
    <property type="project" value="TreeGrafter"/>
</dbReference>
<evidence type="ECO:0000256" key="2">
    <source>
        <dbReference type="SAM" id="SignalP"/>
    </source>
</evidence>
<dbReference type="PANTHER" id="PTHR36313:SF1">
    <property type="entry name" value="PROTEIN GOLVEN 11-RELATED"/>
    <property type="match status" value="1"/>
</dbReference>
<feature type="region of interest" description="Disordered" evidence="1">
    <location>
        <begin position="85"/>
        <end position="128"/>
    </location>
</feature>
<dbReference type="GO" id="GO:0010082">
    <property type="term" value="P:regulation of root meristem growth"/>
    <property type="evidence" value="ECO:0007669"/>
    <property type="project" value="InterPro"/>
</dbReference>
<dbReference type="GO" id="GO:0005615">
    <property type="term" value="C:extracellular space"/>
    <property type="evidence" value="ECO:0007669"/>
    <property type="project" value="TreeGrafter"/>
</dbReference>
<dbReference type="GO" id="GO:0008083">
    <property type="term" value="F:growth factor activity"/>
    <property type="evidence" value="ECO:0007669"/>
    <property type="project" value="InterPro"/>
</dbReference>
<dbReference type="AlphaFoldDB" id="A0A498HLL0"/>
<dbReference type="InterPro" id="IPR038804">
    <property type="entry name" value="RGF3"/>
</dbReference>
<keyword evidence="4" id="KW-1185">Reference proteome</keyword>
<keyword evidence="2" id="KW-0732">Signal</keyword>
<organism evidence="3 4">
    <name type="scientific">Malus domestica</name>
    <name type="common">Apple</name>
    <name type="synonym">Pyrus malus</name>
    <dbReference type="NCBI Taxonomy" id="3750"/>
    <lineage>
        <taxon>Eukaryota</taxon>
        <taxon>Viridiplantae</taxon>
        <taxon>Streptophyta</taxon>
        <taxon>Embryophyta</taxon>
        <taxon>Tracheophyta</taxon>
        <taxon>Spermatophyta</taxon>
        <taxon>Magnoliopsida</taxon>
        <taxon>eudicotyledons</taxon>
        <taxon>Gunneridae</taxon>
        <taxon>Pentapetalae</taxon>
        <taxon>rosids</taxon>
        <taxon>fabids</taxon>
        <taxon>Rosales</taxon>
        <taxon>Rosaceae</taxon>
        <taxon>Amygdaloideae</taxon>
        <taxon>Maleae</taxon>
        <taxon>Malus</taxon>
    </lineage>
</organism>
<evidence type="ECO:0000313" key="4">
    <source>
        <dbReference type="Proteomes" id="UP000290289"/>
    </source>
</evidence>
<feature type="signal peptide" evidence="2">
    <location>
        <begin position="1"/>
        <end position="22"/>
    </location>
</feature>
<evidence type="ECO:0000313" key="3">
    <source>
        <dbReference type="EMBL" id="RXH70061.1"/>
    </source>
</evidence>
<dbReference type="GO" id="GO:0030154">
    <property type="term" value="P:cell differentiation"/>
    <property type="evidence" value="ECO:0007669"/>
    <property type="project" value="TreeGrafter"/>
</dbReference>
<comment type="caution">
    <text evidence="3">The sequence shown here is derived from an EMBL/GenBank/DDBJ whole genome shotgun (WGS) entry which is preliminary data.</text>
</comment>